<dbReference type="GO" id="GO:0000978">
    <property type="term" value="F:RNA polymerase II cis-regulatory region sequence-specific DNA binding"/>
    <property type="evidence" value="ECO:0007669"/>
    <property type="project" value="TreeGrafter"/>
</dbReference>
<feature type="binding site" evidence="8">
    <location>
        <position position="13"/>
    </location>
    <ligand>
        <name>Zn(2+)</name>
        <dbReference type="ChEBI" id="CHEBI:29105"/>
    </ligand>
</feature>
<feature type="binding site" evidence="8">
    <location>
        <position position="60"/>
    </location>
    <ligand>
        <name>Zn(2+)</name>
        <dbReference type="ChEBI" id="CHEBI:29105"/>
    </ligand>
</feature>
<feature type="domain" description="C2H2-type" evidence="10">
    <location>
        <begin position="1081"/>
        <end position="1108"/>
    </location>
</feature>
<dbReference type="AlphaFoldDB" id="A0AA38HQN0"/>
<dbReference type="PROSITE" id="PS51915">
    <property type="entry name" value="ZAD"/>
    <property type="match status" value="1"/>
</dbReference>
<evidence type="ECO:0000256" key="9">
    <source>
        <dbReference type="SAM" id="MobiDB-lite"/>
    </source>
</evidence>
<feature type="domain" description="C2H2-type" evidence="10">
    <location>
        <begin position="1144"/>
        <end position="1169"/>
    </location>
</feature>
<dbReference type="SMART" id="SM00868">
    <property type="entry name" value="zf-AD"/>
    <property type="match status" value="1"/>
</dbReference>
<feature type="domain" description="C2H2-type" evidence="10">
    <location>
        <begin position="684"/>
        <end position="712"/>
    </location>
</feature>
<dbReference type="EMBL" id="JALNTZ010000008">
    <property type="protein sequence ID" value="KAJ3642183.1"/>
    <property type="molecule type" value="Genomic_DNA"/>
</dbReference>
<evidence type="ECO:0000256" key="4">
    <source>
        <dbReference type="ARBA" id="ARBA00022771"/>
    </source>
</evidence>
<feature type="domain" description="C2H2-type" evidence="10">
    <location>
        <begin position="1052"/>
        <end position="1080"/>
    </location>
</feature>
<comment type="caution">
    <text evidence="12">The sequence shown here is derived from an EMBL/GenBank/DDBJ whole genome shotgun (WGS) entry which is preliminary data.</text>
</comment>
<feature type="binding site" evidence="8">
    <location>
        <position position="16"/>
    </location>
    <ligand>
        <name>Zn(2+)</name>
        <dbReference type="ChEBI" id="CHEBI:29105"/>
    </ligand>
</feature>
<keyword evidence="6" id="KW-0539">Nucleus</keyword>
<organism evidence="12 13">
    <name type="scientific">Zophobas morio</name>
    <dbReference type="NCBI Taxonomy" id="2755281"/>
    <lineage>
        <taxon>Eukaryota</taxon>
        <taxon>Metazoa</taxon>
        <taxon>Ecdysozoa</taxon>
        <taxon>Arthropoda</taxon>
        <taxon>Hexapoda</taxon>
        <taxon>Insecta</taxon>
        <taxon>Pterygota</taxon>
        <taxon>Neoptera</taxon>
        <taxon>Endopterygota</taxon>
        <taxon>Coleoptera</taxon>
        <taxon>Polyphaga</taxon>
        <taxon>Cucujiformia</taxon>
        <taxon>Tenebrionidae</taxon>
        <taxon>Zophobas</taxon>
    </lineage>
</organism>
<feature type="region of interest" description="Disordered" evidence="9">
    <location>
        <begin position="480"/>
        <end position="513"/>
    </location>
</feature>
<evidence type="ECO:0000256" key="1">
    <source>
        <dbReference type="ARBA" id="ARBA00004123"/>
    </source>
</evidence>
<dbReference type="InterPro" id="IPR036236">
    <property type="entry name" value="Znf_C2H2_sf"/>
</dbReference>
<dbReference type="Gene3D" id="3.30.160.60">
    <property type="entry name" value="Classic Zinc Finger"/>
    <property type="match status" value="9"/>
</dbReference>
<dbReference type="GO" id="GO:0005634">
    <property type="term" value="C:nucleus"/>
    <property type="evidence" value="ECO:0007669"/>
    <property type="project" value="UniProtKB-SubCell"/>
</dbReference>
<dbReference type="PANTHER" id="PTHR24376">
    <property type="entry name" value="ZINC FINGER PROTEIN"/>
    <property type="match status" value="1"/>
</dbReference>
<dbReference type="PROSITE" id="PS50157">
    <property type="entry name" value="ZINC_FINGER_C2H2_2"/>
    <property type="match status" value="13"/>
</dbReference>
<feature type="domain" description="C2H2-type" evidence="10">
    <location>
        <begin position="590"/>
        <end position="617"/>
    </location>
</feature>
<proteinExistence type="predicted"/>
<dbReference type="Pfam" id="PF07776">
    <property type="entry name" value="zf-AD"/>
    <property type="match status" value="1"/>
</dbReference>
<evidence type="ECO:0000256" key="5">
    <source>
        <dbReference type="ARBA" id="ARBA00022833"/>
    </source>
</evidence>
<evidence type="ECO:0000256" key="3">
    <source>
        <dbReference type="ARBA" id="ARBA00022737"/>
    </source>
</evidence>
<evidence type="ECO:0000313" key="13">
    <source>
        <dbReference type="Proteomes" id="UP001168821"/>
    </source>
</evidence>
<evidence type="ECO:0000259" key="10">
    <source>
        <dbReference type="PROSITE" id="PS50157"/>
    </source>
</evidence>
<evidence type="ECO:0000313" key="12">
    <source>
        <dbReference type="EMBL" id="KAJ3642183.1"/>
    </source>
</evidence>
<feature type="domain" description="C2H2-type" evidence="10">
    <location>
        <begin position="858"/>
        <end position="885"/>
    </location>
</feature>
<evidence type="ECO:0000256" key="8">
    <source>
        <dbReference type="PROSITE-ProRule" id="PRU01263"/>
    </source>
</evidence>
<reference evidence="12" key="1">
    <citation type="journal article" date="2023" name="G3 (Bethesda)">
        <title>Whole genome assemblies of Zophobas morio and Tenebrio molitor.</title>
        <authorList>
            <person name="Kaur S."/>
            <person name="Stinson S.A."/>
            <person name="diCenzo G.C."/>
        </authorList>
    </citation>
    <scope>NUCLEOTIDE SEQUENCE</scope>
    <source>
        <strain evidence="12">QUZm001</strain>
    </source>
</reference>
<feature type="region of interest" description="Disordered" evidence="9">
    <location>
        <begin position="743"/>
        <end position="768"/>
    </location>
</feature>
<dbReference type="Pfam" id="PF00096">
    <property type="entry name" value="zf-C2H2"/>
    <property type="match status" value="7"/>
</dbReference>
<dbReference type="SUPFAM" id="SSF57667">
    <property type="entry name" value="beta-beta-alpha zinc fingers"/>
    <property type="match status" value="5"/>
</dbReference>
<dbReference type="Gene3D" id="3.40.1800.20">
    <property type="match status" value="1"/>
</dbReference>
<dbReference type="PANTHER" id="PTHR24376:SF235">
    <property type="entry name" value="C2H2-TYPE DOMAIN-CONTAINING PROTEIN"/>
    <property type="match status" value="1"/>
</dbReference>
<dbReference type="GO" id="GO:0008270">
    <property type="term" value="F:zinc ion binding"/>
    <property type="evidence" value="ECO:0007669"/>
    <property type="project" value="UniProtKB-UniRule"/>
</dbReference>
<protein>
    <submittedName>
        <fullName evidence="12">Uncharacterized protein</fullName>
    </submittedName>
</protein>
<feature type="domain" description="C2H2-type" evidence="10">
    <location>
        <begin position="936"/>
        <end position="963"/>
    </location>
</feature>
<keyword evidence="5 8" id="KW-0862">Zinc</keyword>
<keyword evidence="3" id="KW-0677">Repeat</keyword>
<feature type="domain" description="C2H2-type" evidence="10">
    <location>
        <begin position="1018"/>
        <end position="1045"/>
    </location>
</feature>
<evidence type="ECO:0000256" key="2">
    <source>
        <dbReference type="ARBA" id="ARBA00022723"/>
    </source>
</evidence>
<dbReference type="PROSITE" id="PS00028">
    <property type="entry name" value="ZINC_FINGER_C2H2_1"/>
    <property type="match status" value="17"/>
</dbReference>
<accession>A0AA38HQN0</accession>
<feature type="domain" description="ZAD" evidence="11">
    <location>
        <begin position="11"/>
        <end position="87"/>
    </location>
</feature>
<comment type="subcellular location">
    <subcellularLocation>
        <location evidence="1">Nucleus</location>
    </subcellularLocation>
</comment>
<feature type="domain" description="C2H2-type" evidence="10">
    <location>
        <begin position="641"/>
        <end position="663"/>
    </location>
</feature>
<evidence type="ECO:0000256" key="6">
    <source>
        <dbReference type="ARBA" id="ARBA00023242"/>
    </source>
</evidence>
<evidence type="ECO:0000256" key="7">
    <source>
        <dbReference type="PROSITE-ProRule" id="PRU00042"/>
    </source>
</evidence>
<dbReference type="GO" id="GO:0001228">
    <property type="term" value="F:DNA-binding transcription activator activity, RNA polymerase II-specific"/>
    <property type="evidence" value="ECO:0007669"/>
    <property type="project" value="TreeGrafter"/>
</dbReference>
<dbReference type="Pfam" id="PF13912">
    <property type="entry name" value="zf-C2H2_6"/>
    <property type="match status" value="1"/>
</dbReference>
<feature type="binding site" evidence="8">
    <location>
        <position position="63"/>
    </location>
    <ligand>
        <name>Zn(2+)</name>
        <dbReference type="ChEBI" id="CHEBI:29105"/>
    </ligand>
</feature>
<keyword evidence="13" id="KW-1185">Reference proteome</keyword>
<name>A0AA38HQN0_9CUCU</name>
<dbReference type="InterPro" id="IPR012934">
    <property type="entry name" value="Znf_AD"/>
</dbReference>
<dbReference type="SUPFAM" id="SSF57716">
    <property type="entry name" value="Glucocorticoid receptor-like (DNA-binding domain)"/>
    <property type="match status" value="1"/>
</dbReference>
<feature type="domain" description="C2H2-type" evidence="10">
    <location>
        <begin position="179"/>
        <end position="207"/>
    </location>
</feature>
<feature type="domain" description="C2H2-type" evidence="10">
    <location>
        <begin position="720"/>
        <end position="747"/>
    </location>
</feature>
<evidence type="ECO:0000259" key="11">
    <source>
        <dbReference type="PROSITE" id="PS51915"/>
    </source>
</evidence>
<dbReference type="Proteomes" id="UP001168821">
    <property type="component" value="Unassembled WGS sequence"/>
</dbReference>
<keyword evidence="4 7" id="KW-0863">Zinc-finger</keyword>
<dbReference type="SMART" id="SM00355">
    <property type="entry name" value="ZnF_C2H2"/>
    <property type="match status" value="19"/>
</dbReference>
<feature type="domain" description="C2H2-type" evidence="10">
    <location>
        <begin position="530"/>
        <end position="557"/>
    </location>
</feature>
<dbReference type="InterPro" id="IPR013087">
    <property type="entry name" value="Znf_C2H2_type"/>
</dbReference>
<keyword evidence="2 8" id="KW-0479">Metal-binding</keyword>
<feature type="domain" description="C2H2-type" evidence="10">
    <location>
        <begin position="773"/>
        <end position="800"/>
    </location>
</feature>
<gene>
    <name evidence="12" type="ORF">Zmor_024991</name>
</gene>
<sequence length="1169" mass="133720">MSESRMANFSSCCRLCLADSVDNLKSIFDESADDRGLQGKISSCLGVEILPDDKLSTGVCLPCIEKVTNWQTYKLNCCENQTKLEHWLSLSSSTEISMTNAADLSDGNIQIKEEPIDHESLTPEVIINGESSLKNEPLEEEYNELPPPLTPQRTEDGDVEVVAHSPSSQLTNDDENNPRKCNFCGKFFASAGNRKKHERVIHGAKSFGSTTESEVGSLSQDERSQSSIDSHMLNELPHQYEEPTSEEKKILFAAGLKLLQRNSTPPISLESLSRIENSYIEKCKAMVNMHKSMKCACHNVVHPNLKGLLSHLRALRIWFPVFTCYHCMITFTDRSTSTRHYLRCPRTNLETLIKLSNLKKRSEVKTRLYQNYKCTQCRFMYSFHEDFCTHVDEDHSQVDLPYKCSCGRVFTSLEDYKDHAYISCLVEFYCDICFVTVKTLDAFQKHAAEVHDHSEGFILLQDDNYKQRKYSPNVTRTTYTRQSVKREHSDEGNIVSGKRRSSYKPPILESEDSSDDKVINPVFMQKIPGTTCPICSKEYSSNNNMWRHYKTHFQEDTEEEVDDSIYCCPDCGGMFNTLEWEKHKGMHKKKTCGECGKVFQFQSELDQHRSVHLNLKLYRDSKTQNYKSTMMSPNEPSNIVVMCEVCDRMFTSKEQLKEHKLTHETMPVLESAESAEEEETKKKFSCKLCDKHYAGYAGLWDHNRKKHPENKLGGSGNFPKKCKYCDKVFVTGGSYWMHKQMHERNNQKKQLEPPQLQVSTEEETNEDDSESYHTCKRCFKVFSTRSNLKNHMKSHGSPTAKATKKITKKVWCNVCHCAFDSTASLERHKAEGHHADDDGMPTLSDEQSEGDLKQPFVFTCDVCVQTFTTKIALKKHKERHAKEVRPIVKNKQTVINCKYCKILFATPLQLANHMKDEHLEEYKPNQKKERTGAKTSSCKLCGKSFTSMSALYAHQGWHKRGKLEPSTDQSLVMIKEEPRVETPQHQCSTCGAVLPNDTALQIHILEKHRNVNATVLPARCKMCNLDFSSQEEYDQHKRFHAMVEKQPKTKTYGCTQCPAGFSKAEMLKTHVRQFHREQQEHRCHFCDRVFEKANSLGIHLKVHEKQRMLTGSTKIPTPSKPATVTPKVVSTTTVKPAAGGKPLYSCSICNMGFDLPKDLRTHTIQAHPF</sequence>